<evidence type="ECO:0008006" key="4">
    <source>
        <dbReference type="Google" id="ProtNLM"/>
    </source>
</evidence>
<feature type="transmembrane region" description="Helical" evidence="1">
    <location>
        <begin position="6"/>
        <end position="26"/>
    </location>
</feature>
<keyword evidence="1" id="KW-0812">Transmembrane</keyword>
<evidence type="ECO:0000256" key="1">
    <source>
        <dbReference type="SAM" id="Phobius"/>
    </source>
</evidence>
<dbReference type="RefSeq" id="WP_151167034.1">
    <property type="nucleotide sequence ID" value="NZ_WACR01000004.1"/>
</dbReference>
<dbReference type="Pfam" id="PF05751">
    <property type="entry name" value="FixH"/>
    <property type="match status" value="1"/>
</dbReference>
<sequence>MKKFNWGHGITIVLVMIIVGFSYVLFMSFNREYDLVAEDYYAKELTFQDEIDKRENALRADKRIATTFDKEHLILEFMGVDNTPDSGTVKLFRPSSKALDMTFEMKLDTAQRLFIPFEKLRKGKYIVQADWTENQTGFYVEETVFVP</sequence>
<comment type="caution">
    <text evidence="2">The sequence shown here is derived from an EMBL/GenBank/DDBJ whole genome shotgun (WGS) entry which is preliminary data.</text>
</comment>
<evidence type="ECO:0000313" key="2">
    <source>
        <dbReference type="EMBL" id="KAB1064715.1"/>
    </source>
</evidence>
<organism evidence="2 3">
    <name type="scientific">Salibacter halophilus</name>
    <dbReference type="NCBI Taxonomy" id="1803916"/>
    <lineage>
        <taxon>Bacteria</taxon>
        <taxon>Pseudomonadati</taxon>
        <taxon>Bacteroidota</taxon>
        <taxon>Flavobacteriia</taxon>
        <taxon>Flavobacteriales</taxon>
        <taxon>Salibacteraceae</taxon>
        <taxon>Salibacter</taxon>
    </lineage>
</organism>
<dbReference type="OrthoDB" id="1493774at2"/>
<dbReference type="Proteomes" id="UP000435357">
    <property type="component" value="Unassembled WGS sequence"/>
</dbReference>
<gene>
    <name evidence="2" type="ORF">F3059_05005</name>
</gene>
<proteinExistence type="predicted"/>
<keyword evidence="1" id="KW-0472">Membrane</keyword>
<evidence type="ECO:0000313" key="3">
    <source>
        <dbReference type="Proteomes" id="UP000435357"/>
    </source>
</evidence>
<keyword evidence="3" id="KW-1185">Reference proteome</keyword>
<dbReference type="AlphaFoldDB" id="A0A6N6M8K8"/>
<dbReference type="InterPro" id="IPR008620">
    <property type="entry name" value="FixH"/>
</dbReference>
<keyword evidence="1" id="KW-1133">Transmembrane helix</keyword>
<accession>A0A6N6M8K8</accession>
<protein>
    <recommendedName>
        <fullName evidence="4">Nitrogen fixation protein FixH</fullName>
    </recommendedName>
</protein>
<dbReference type="EMBL" id="WACR01000004">
    <property type="protein sequence ID" value="KAB1064715.1"/>
    <property type="molecule type" value="Genomic_DNA"/>
</dbReference>
<reference evidence="2 3" key="1">
    <citation type="submission" date="2019-09" db="EMBL/GenBank/DDBJ databases">
        <title>Genomes of Cryomorphaceae.</title>
        <authorList>
            <person name="Bowman J.P."/>
        </authorList>
    </citation>
    <scope>NUCLEOTIDE SEQUENCE [LARGE SCALE GENOMIC DNA]</scope>
    <source>
        <strain evidence="2 3">KCTC 52047</strain>
    </source>
</reference>
<name>A0A6N6M8K8_9FLAO</name>